<dbReference type="InterPro" id="IPR053139">
    <property type="entry name" value="Surface_bspA-like"/>
</dbReference>
<reference evidence="2 3" key="1">
    <citation type="journal article" date="2012" name="Genome Biol.">
        <title>Genome and low-iron response of an oceanic diatom adapted to chronic iron limitation.</title>
        <authorList>
            <person name="Lommer M."/>
            <person name="Specht M."/>
            <person name="Roy A.S."/>
            <person name="Kraemer L."/>
            <person name="Andreson R."/>
            <person name="Gutowska M.A."/>
            <person name="Wolf J."/>
            <person name="Bergner S.V."/>
            <person name="Schilhabel M.B."/>
            <person name="Klostermeier U.C."/>
            <person name="Beiko R.G."/>
            <person name="Rosenstiel P."/>
            <person name="Hippler M."/>
            <person name="Laroche J."/>
        </authorList>
    </citation>
    <scope>NUCLEOTIDE SEQUENCE [LARGE SCALE GENOMIC DNA]</scope>
    <source>
        <strain evidence="2 3">CCMP1005</strain>
    </source>
</reference>
<evidence type="ECO:0000313" key="3">
    <source>
        <dbReference type="Proteomes" id="UP000266841"/>
    </source>
</evidence>
<name>K0TND2_THAOC</name>
<protein>
    <recommendedName>
        <fullName evidence="4">Leucine-rich repeat protein</fullName>
    </recommendedName>
</protein>
<gene>
    <name evidence="2" type="ORF">THAOC_04959</name>
</gene>
<keyword evidence="3" id="KW-1185">Reference proteome</keyword>
<proteinExistence type="predicted"/>
<organism evidence="2 3">
    <name type="scientific">Thalassiosira oceanica</name>
    <name type="common">Marine diatom</name>
    <dbReference type="NCBI Taxonomy" id="159749"/>
    <lineage>
        <taxon>Eukaryota</taxon>
        <taxon>Sar</taxon>
        <taxon>Stramenopiles</taxon>
        <taxon>Ochrophyta</taxon>
        <taxon>Bacillariophyta</taxon>
        <taxon>Coscinodiscophyceae</taxon>
        <taxon>Thalassiosirophycidae</taxon>
        <taxon>Thalassiosirales</taxon>
        <taxon>Thalassiosiraceae</taxon>
        <taxon>Thalassiosira</taxon>
    </lineage>
</organism>
<feature type="non-terminal residue" evidence="2">
    <location>
        <position position="1"/>
    </location>
</feature>
<dbReference type="InterPro" id="IPR026906">
    <property type="entry name" value="LRR_5"/>
</dbReference>
<dbReference type="Gene3D" id="3.80.10.10">
    <property type="entry name" value="Ribonuclease Inhibitor"/>
    <property type="match status" value="1"/>
</dbReference>
<dbReference type="PANTHER" id="PTHR45661:SF3">
    <property type="entry name" value="IG-LIKE DOMAIN-CONTAINING PROTEIN"/>
    <property type="match status" value="1"/>
</dbReference>
<comment type="caution">
    <text evidence="2">The sequence shown here is derived from an EMBL/GenBank/DDBJ whole genome shotgun (WGS) entry which is preliminary data.</text>
</comment>
<dbReference type="Pfam" id="PF13306">
    <property type="entry name" value="LRR_5"/>
    <property type="match status" value="1"/>
</dbReference>
<accession>K0TND2</accession>
<feature type="region of interest" description="Disordered" evidence="1">
    <location>
        <begin position="1"/>
        <end position="51"/>
    </location>
</feature>
<dbReference type="SUPFAM" id="SSF52058">
    <property type="entry name" value="L domain-like"/>
    <property type="match status" value="1"/>
</dbReference>
<dbReference type="EMBL" id="AGNL01004509">
    <property type="protein sequence ID" value="EJK73417.1"/>
    <property type="molecule type" value="Genomic_DNA"/>
</dbReference>
<dbReference type="OrthoDB" id="10684293at2759"/>
<feature type="region of interest" description="Disordered" evidence="1">
    <location>
        <begin position="161"/>
        <end position="182"/>
    </location>
</feature>
<evidence type="ECO:0008006" key="4">
    <source>
        <dbReference type="Google" id="ProtNLM"/>
    </source>
</evidence>
<feature type="compositionally biased region" description="Low complexity" evidence="1">
    <location>
        <begin position="21"/>
        <end position="31"/>
    </location>
</feature>
<sequence>RERKVFALQHFFPRPPTLRRQQQQQQQQQQQERINAGPEVSTFPDAGPERSTAASRFLRFGRPSLGFVQGPWRGPNPPAGEGPQGPEKAKGGGFVRPEKAEEDLNGVDQLLARTYAHFNQGLLRQRPRRRLCAVRLWTTSLLCDCGRTDGRTDGVVIGRSTERAGGQGSQDAMDKNTSGTKRKHNPQLDSVFLYEGGKIAWERQREITRVLVGPQVKDITRHAFRGCINLAEVQFDEGSSEAIGEIGEHSFHGCKALQVVVISRAAIKLGACAFYGCVNLAEVKLHEGLEIIGEYVFHGCRLLQEVAIPSSVTKLGDGAFFGCGNLASVQFGEGLEIIGECAFGQCTALRSVTVPSSVTKLKHGAFSDCTNLTEVILLGGERLLNRGFFDRGLLDGERALNKNALNEMIGDGDVLRDDCPLTTYAFLRCPLTTLKISIPRALSERIERLPGECRLSIEQRVHDLRRLELTQDGNILACFPLIRGPSNFYSVEVTNDETAESLHQVLRLICFHVLKESSILVELAMWKSRLDEDLARADCRTSVPDPAKSLIMEFCGFTDFLEPAIEGA</sequence>
<dbReference type="PANTHER" id="PTHR45661">
    <property type="entry name" value="SURFACE ANTIGEN"/>
    <property type="match status" value="1"/>
</dbReference>
<dbReference type="InterPro" id="IPR032675">
    <property type="entry name" value="LRR_dom_sf"/>
</dbReference>
<evidence type="ECO:0000256" key="1">
    <source>
        <dbReference type="SAM" id="MobiDB-lite"/>
    </source>
</evidence>
<feature type="region of interest" description="Disordered" evidence="1">
    <location>
        <begin position="67"/>
        <end position="93"/>
    </location>
</feature>
<dbReference type="Proteomes" id="UP000266841">
    <property type="component" value="Unassembled WGS sequence"/>
</dbReference>
<dbReference type="AlphaFoldDB" id="K0TND2"/>
<evidence type="ECO:0000313" key="2">
    <source>
        <dbReference type="EMBL" id="EJK73417.1"/>
    </source>
</evidence>